<organism evidence="2 3">
    <name type="scientific">Caerostris darwini</name>
    <dbReference type="NCBI Taxonomy" id="1538125"/>
    <lineage>
        <taxon>Eukaryota</taxon>
        <taxon>Metazoa</taxon>
        <taxon>Ecdysozoa</taxon>
        <taxon>Arthropoda</taxon>
        <taxon>Chelicerata</taxon>
        <taxon>Arachnida</taxon>
        <taxon>Araneae</taxon>
        <taxon>Araneomorphae</taxon>
        <taxon>Entelegynae</taxon>
        <taxon>Araneoidea</taxon>
        <taxon>Araneidae</taxon>
        <taxon>Caerostris</taxon>
    </lineage>
</organism>
<evidence type="ECO:0000313" key="3">
    <source>
        <dbReference type="Proteomes" id="UP001054837"/>
    </source>
</evidence>
<evidence type="ECO:0000313" key="1">
    <source>
        <dbReference type="EMBL" id="GIY65765.1"/>
    </source>
</evidence>
<dbReference type="EMBL" id="BPLQ01012467">
    <property type="protein sequence ID" value="GIY65765.1"/>
    <property type="molecule type" value="Genomic_DNA"/>
</dbReference>
<keyword evidence="3" id="KW-1185">Reference proteome</keyword>
<sequence>MKPRAAENKDFSFNSSLKTPGCKQMIGKEMRAIFNPWGRLGSVSAALGLSFVSARAVRWVCLHKIVLVRESVNGKALSFLRKDIKEMVSEAVICVNGFSFIQVRHQVMLQLFCGAKRQDISGIV</sequence>
<proteinExistence type="predicted"/>
<evidence type="ECO:0000313" key="2">
    <source>
        <dbReference type="EMBL" id="GIY65786.1"/>
    </source>
</evidence>
<protein>
    <submittedName>
        <fullName evidence="2">Uncharacterized protein</fullName>
    </submittedName>
</protein>
<accession>A0AAV4V6Q3</accession>
<gene>
    <name evidence="1" type="ORF">CDAR_188441</name>
    <name evidence="2" type="ORF">CDAR_188571</name>
</gene>
<comment type="caution">
    <text evidence="2">The sequence shown here is derived from an EMBL/GenBank/DDBJ whole genome shotgun (WGS) entry which is preliminary data.</text>
</comment>
<dbReference type="EMBL" id="BPLQ01012467">
    <property type="protein sequence ID" value="GIY65786.1"/>
    <property type="molecule type" value="Genomic_DNA"/>
</dbReference>
<name>A0AAV4V6Q3_9ARAC</name>
<reference evidence="2 3" key="1">
    <citation type="submission" date="2021-06" db="EMBL/GenBank/DDBJ databases">
        <title>Caerostris darwini draft genome.</title>
        <authorList>
            <person name="Kono N."/>
            <person name="Arakawa K."/>
        </authorList>
    </citation>
    <scope>NUCLEOTIDE SEQUENCE [LARGE SCALE GENOMIC DNA]</scope>
</reference>
<dbReference type="AlphaFoldDB" id="A0AAV4V6Q3"/>
<dbReference type="Proteomes" id="UP001054837">
    <property type="component" value="Unassembled WGS sequence"/>
</dbReference>